<keyword evidence="1" id="KW-1133">Transmembrane helix</keyword>
<evidence type="ECO:0000313" key="3">
    <source>
        <dbReference type="Proteomes" id="UP000033457"/>
    </source>
</evidence>
<dbReference type="AlphaFoldDB" id="A0A0F6R1D0"/>
<feature type="transmembrane region" description="Helical" evidence="1">
    <location>
        <begin position="20"/>
        <end position="40"/>
    </location>
</feature>
<proteinExistence type="predicted"/>
<keyword evidence="1" id="KW-0812">Transmembrane</keyword>
<name>A0A0F6R1D0_9CORY</name>
<evidence type="ECO:0000313" key="2">
    <source>
        <dbReference type="EMBL" id="AKE40938.1"/>
    </source>
</evidence>
<keyword evidence="1" id="KW-0472">Membrane</keyword>
<dbReference type="STRING" id="35755.UL82_03655"/>
<dbReference type="HOGENOM" id="CLU_204459_0_0_11"/>
<accession>A0A0F6R1D0</accession>
<dbReference type="KEGG" id="cku:UL82_03655"/>
<dbReference type="RefSeq" id="WP_046439052.1">
    <property type="nucleotide sequence ID" value="NZ_CP011312.1"/>
</dbReference>
<keyword evidence="3" id="KW-1185">Reference proteome</keyword>
<sequence length="66" mass="7388">MTEFLDEISQFLTASPLWVQAPIMLVFVIPLCALLAYGWLRSIDAISVYLSKIGAKVGKHHLREGE</sequence>
<gene>
    <name evidence="2" type="ORF">UL82_03655</name>
</gene>
<protein>
    <submittedName>
        <fullName evidence="2">Uncharacterized protein</fullName>
    </submittedName>
</protein>
<evidence type="ECO:0000256" key="1">
    <source>
        <dbReference type="SAM" id="Phobius"/>
    </source>
</evidence>
<dbReference type="EMBL" id="CP011312">
    <property type="protein sequence ID" value="AKE40938.1"/>
    <property type="molecule type" value="Genomic_DNA"/>
</dbReference>
<reference evidence="2 3" key="1">
    <citation type="journal article" date="2015" name="Genome Announc.">
        <title>Complete Genome Sequence of Corynebacterium kutscheri DSM 20755, a Corynebacterial Type Strain with Remarkably Low G+C Content of Chromosomal DNA.</title>
        <authorList>
            <person name="Ruckert C."/>
            <person name="Albersmeier A."/>
            <person name="Winkler A."/>
            <person name="Tauch A."/>
        </authorList>
    </citation>
    <scope>NUCLEOTIDE SEQUENCE [LARGE SCALE GENOMIC DNA]</scope>
    <source>
        <strain evidence="2 3">DSM 20755</strain>
    </source>
</reference>
<organism evidence="2 3">
    <name type="scientific">Corynebacterium kutscheri</name>
    <dbReference type="NCBI Taxonomy" id="35755"/>
    <lineage>
        <taxon>Bacteria</taxon>
        <taxon>Bacillati</taxon>
        <taxon>Actinomycetota</taxon>
        <taxon>Actinomycetes</taxon>
        <taxon>Mycobacteriales</taxon>
        <taxon>Corynebacteriaceae</taxon>
        <taxon>Corynebacterium</taxon>
    </lineage>
</organism>
<dbReference type="OrthoDB" id="4427626at2"/>
<dbReference type="Proteomes" id="UP000033457">
    <property type="component" value="Chromosome"/>
</dbReference>